<evidence type="ECO:0000313" key="2">
    <source>
        <dbReference type="EMBL" id="EEO28834.1"/>
    </source>
</evidence>
<evidence type="ECO:0000313" key="3">
    <source>
        <dbReference type="Proteomes" id="UP000003973"/>
    </source>
</evidence>
<gene>
    <name evidence="2" type="ORF">OFAG_01987</name>
</gene>
<dbReference type="SUPFAM" id="SSF54913">
    <property type="entry name" value="GlnB-like"/>
    <property type="match status" value="1"/>
</dbReference>
<dbReference type="EMBL" id="ACDP02000004">
    <property type="protein sequence ID" value="EEO28834.1"/>
    <property type="molecule type" value="Genomic_DNA"/>
</dbReference>
<comment type="caution">
    <text evidence="2">The sequence shown here is derived from an EMBL/GenBank/DDBJ whole genome shotgun (WGS) entry which is preliminary data.</text>
</comment>
<evidence type="ECO:0000256" key="1">
    <source>
        <dbReference type="ARBA" id="ARBA00010169"/>
    </source>
</evidence>
<sequence>MKEQIFIFCTVPDAGTASTIGKTIVEKKLAACVSWGSAVHSVYRWDGRIEEADELNLTIKTVREKYKDVEELILSLHPYELPEIVSVPVLDGLEPYLEWIRQGTC</sequence>
<dbReference type="PANTHER" id="PTHR23419">
    <property type="entry name" value="DIVALENT CATION TOLERANCE CUTA-RELATED"/>
    <property type="match status" value="1"/>
</dbReference>
<protein>
    <recommendedName>
        <fullName evidence="4">Divalent-cation tolerance protein CutA</fullName>
    </recommendedName>
</protein>
<dbReference type="GO" id="GO:0010038">
    <property type="term" value="P:response to metal ion"/>
    <property type="evidence" value="ECO:0007669"/>
    <property type="project" value="InterPro"/>
</dbReference>
<dbReference type="RefSeq" id="WP_005878815.1">
    <property type="nucleotide sequence ID" value="NZ_CABMNL010000001.1"/>
</dbReference>
<dbReference type="InterPro" id="IPR015867">
    <property type="entry name" value="N-reg_PII/ATP_PRibTrfase_C"/>
</dbReference>
<evidence type="ECO:0008006" key="4">
    <source>
        <dbReference type="Google" id="ProtNLM"/>
    </source>
</evidence>
<reference evidence="2" key="1">
    <citation type="submission" date="2011-10" db="EMBL/GenBank/DDBJ databases">
        <title>The Genome Sequence of Oxalobacter formigenes HOxBLS.</title>
        <authorList>
            <consortium name="The Broad Institute Genome Sequencing Platform"/>
            <person name="Earl A."/>
            <person name="Ward D."/>
            <person name="Feldgarden M."/>
            <person name="Gevers D."/>
            <person name="Allison M.J."/>
            <person name="Humphrey S."/>
            <person name="Young S.K."/>
            <person name="Zeng Q."/>
            <person name="Gargeya S."/>
            <person name="Fitzgerald M."/>
            <person name="Haas B."/>
            <person name="Abouelleil A."/>
            <person name="Alvarado L."/>
            <person name="Arachchi H.M."/>
            <person name="Berlin A."/>
            <person name="Brown A."/>
            <person name="Chapman S.B."/>
            <person name="Chen Z."/>
            <person name="Dunbar C."/>
            <person name="Freedman E."/>
            <person name="Gearin G."/>
            <person name="Goldberg J."/>
            <person name="Griggs A."/>
            <person name="Gujja S."/>
            <person name="Heiman D."/>
            <person name="Howarth C."/>
            <person name="Larson L."/>
            <person name="Lui A."/>
            <person name="MacDonald P.J.P."/>
            <person name="Montmayeur A."/>
            <person name="Murphy C."/>
            <person name="Neiman D."/>
            <person name="Pearson M."/>
            <person name="Priest M."/>
            <person name="Roberts A."/>
            <person name="Saif S."/>
            <person name="Shea T."/>
            <person name="Shenoy N."/>
            <person name="Sisk P."/>
            <person name="Stolte C."/>
            <person name="Sykes S."/>
            <person name="Wortman J."/>
            <person name="Nusbaum C."/>
            <person name="Birren B."/>
        </authorList>
    </citation>
    <scope>NUCLEOTIDE SEQUENCE [LARGE SCALE GENOMIC DNA]</scope>
    <source>
        <strain evidence="2">HOxBLS</strain>
    </source>
</reference>
<dbReference type="PANTHER" id="PTHR23419:SF8">
    <property type="entry name" value="FI09726P"/>
    <property type="match status" value="1"/>
</dbReference>
<keyword evidence="3" id="KW-1185">Reference proteome</keyword>
<proteinExistence type="inferred from homology"/>
<dbReference type="HOGENOM" id="CLU_098807_3_1_4"/>
<organism evidence="2 3">
    <name type="scientific">Oxalobacter paraformigenes</name>
    <dbReference type="NCBI Taxonomy" id="556268"/>
    <lineage>
        <taxon>Bacteria</taxon>
        <taxon>Pseudomonadati</taxon>
        <taxon>Pseudomonadota</taxon>
        <taxon>Betaproteobacteria</taxon>
        <taxon>Burkholderiales</taxon>
        <taxon>Oxalobacteraceae</taxon>
        <taxon>Oxalobacter</taxon>
    </lineage>
</organism>
<accession>C3X6J8</accession>
<dbReference type="Gene3D" id="3.30.70.120">
    <property type="match status" value="1"/>
</dbReference>
<dbReference type="eggNOG" id="COG1324">
    <property type="taxonomic scope" value="Bacteria"/>
</dbReference>
<dbReference type="AlphaFoldDB" id="C3X6J8"/>
<dbReference type="Pfam" id="PF03091">
    <property type="entry name" value="CutA1"/>
    <property type="match status" value="1"/>
</dbReference>
<comment type="similarity">
    <text evidence="1">Belongs to the CutA family.</text>
</comment>
<dbReference type="GO" id="GO:0005507">
    <property type="term" value="F:copper ion binding"/>
    <property type="evidence" value="ECO:0007669"/>
    <property type="project" value="TreeGrafter"/>
</dbReference>
<name>C3X6J8_9BURK</name>
<dbReference type="Proteomes" id="UP000003973">
    <property type="component" value="Unassembled WGS sequence"/>
</dbReference>
<dbReference type="InterPro" id="IPR004323">
    <property type="entry name" value="Ion_tolerance_CutA"/>
</dbReference>
<dbReference type="InterPro" id="IPR011322">
    <property type="entry name" value="N-reg_PII-like_a/b"/>
</dbReference>